<name>A0A2N9JF36_9ACTN</name>
<evidence type="ECO:0000259" key="1">
    <source>
        <dbReference type="Pfam" id="PF01717"/>
    </source>
</evidence>
<dbReference type="Proteomes" id="UP000238164">
    <property type="component" value="Chromosome 1"/>
</dbReference>
<dbReference type="OrthoDB" id="5242426at2"/>
<proteinExistence type="predicted"/>
<dbReference type="SUPFAM" id="SSF51726">
    <property type="entry name" value="UROD/MetE-like"/>
    <property type="match status" value="1"/>
</dbReference>
<reference evidence="2 3" key="1">
    <citation type="submission" date="2018-02" db="EMBL/GenBank/DDBJ databases">
        <authorList>
            <person name="Cohen D.B."/>
            <person name="Kent A.D."/>
        </authorList>
    </citation>
    <scope>NUCLEOTIDE SEQUENCE [LARGE SCALE GENOMIC DNA]</scope>
    <source>
        <strain evidence="2">1</strain>
    </source>
</reference>
<dbReference type="GO" id="GO:0003871">
    <property type="term" value="F:5-methyltetrahydropteroyltriglutamate-homocysteine S-methyltransferase activity"/>
    <property type="evidence" value="ECO:0007669"/>
    <property type="project" value="InterPro"/>
</dbReference>
<dbReference type="RefSeq" id="WP_105185212.1">
    <property type="nucleotide sequence ID" value="NZ_BAAAGO010000036.1"/>
</dbReference>
<dbReference type="Gene3D" id="3.20.20.210">
    <property type="match status" value="1"/>
</dbReference>
<evidence type="ECO:0000313" key="3">
    <source>
        <dbReference type="Proteomes" id="UP000238164"/>
    </source>
</evidence>
<dbReference type="AlphaFoldDB" id="A0A2N9JF36"/>
<dbReference type="GO" id="GO:0008270">
    <property type="term" value="F:zinc ion binding"/>
    <property type="evidence" value="ECO:0007669"/>
    <property type="project" value="InterPro"/>
</dbReference>
<protein>
    <recommendedName>
        <fullName evidence="1">Cobalamin-independent methionine synthase MetE C-terminal/archaeal domain-containing protein</fullName>
    </recommendedName>
</protein>
<keyword evidence="3" id="KW-1185">Reference proteome</keyword>
<dbReference type="InterPro" id="IPR038071">
    <property type="entry name" value="UROD/MetE-like_sf"/>
</dbReference>
<dbReference type="Pfam" id="PF01717">
    <property type="entry name" value="Meth_synt_2"/>
    <property type="match status" value="1"/>
</dbReference>
<dbReference type="GO" id="GO:0009086">
    <property type="term" value="P:methionine biosynthetic process"/>
    <property type="evidence" value="ECO:0007669"/>
    <property type="project" value="InterPro"/>
</dbReference>
<feature type="domain" description="Cobalamin-independent methionine synthase MetE C-terminal/archaeal" evidence="1">
    <location>
        <begin position="130"/>
        <end position="314"/>
    </location>
</feature>
<organism evidence="2 3">
    <name type="scientific">Micropruina glycogenica</name>
    <dbReference type="NCBI Taxonomy" id="75385"/>
    <lineage>
        <taxon>Bacteria</taxon>
        <taxon>Bacillati</taxon>
        <taxon>Actinomycetota</taxon>
        <taxon>Actinomycetes</taxon>
        <taxon>Propionibacteriales</taxon>
        <taxon>Nocardioidaceae</taxon>
        <taxon>Micropruina</taxon>
    </lineage>
</organism>
<dbReference type="KEGG" id="mgg:MPLG2_1113"/>
<gene>
    <name evidence="2" type="ORF">MPLG2_1113</name>
</gene>
<dbReference type="InterPro" id="IPR002629">
    <property type="entry name" value="Met_Synth_C/arc"/>
</dbReference>
<accession>A0A2N9JF36</accession>
<dbReference type="EMBL" id="LT985188">
    <property type="protein sequence ID" value="SPD86149.1"/>
    <property type="molecule type" value="Genomic_DNA"/>
</dbReference>
<evidence type="ECO:0000313" key="2">
    <source>
        <dbReference type="EMBL" id="SPD86149.1"/>
    </source>
</evidence>
<sequence length="327" mass="34078">MVGVTGVGSLPGTDYPAAVRLVFDTLGSVDNGLPHLPELPARGPWAGLIGRACGLLVDLPVSFDAGVWRLSDATGIDGRRARATLRDDLDMLQEQAHEYAGRFKVQVTGPWTLAASVFRPLGGRVLADRGARRDLAQSLAQGTSDLLAEIAAKLPGAELVLQVDEPALPAVLSGSVPTEGGYFRHRSIDLPEAAESLKLLSALTPGAVLHCCASGLLPSLVAQSGFGAMSLDQDQITGWDAVAEFVDHGGSLYLGCLPTASERAWSVDQVVRRALKVLRPLELGSALADNLMLTPACGLAAWSAAGVSAATKTLLGAAPLVDEHLRT</sequence>